<evidence type="ECO:0000256" key="3">
    <source>
        <dbReference type="ARBA" id="ARBA00022552"/>
    </source>
</evidence>
<evidence type="ECO:0000256" key="1">
    <source>
        <dbReference type="ARBA" id="ARBA00004496"/>
    </source>
</evidence>
<dbReference type="PANTHER" id="PTHR42873:SF1">
    <property type="entry name" value="S-ADENOSYLMETHIONINE-DEPENDENT METHYLTRANSFERASE DOMAIN-CONTAINING PROTEIN"/>
    <property type="match status" value="1"/>
</dbReference>
<dbReference type="InterPro" id="IPR036974">
    <property type="entry name" value="PUA_sf"/>
</dbReference>
<evidence type="ECO:0000256" key="8">
    <source>
        <dbReference type="ARBA" id="ARBA00038091"/>
    </source>
</evidence>
<evidence type="ECO:0000256" key="2">
    <source>
        <dbReference type="ARBA" id="ARBA00022490"/>
    </source>
</evidence>
<dbReference type="InterPro" id="IPR015947">
    <property type="entry name" value="PUA-like_sf"/>
</dbReference>
<keyword evidence="4 10" id="KW-0489">Methyltransferase</keyword>
<keyword evidence="7" id="KW-0694">RNA-binding</keyword>
<keyword evidence="6" id="KW-0949">S-adenosyl-L-methionine</keyword>
<dbReference type="PANTHER" id="PTHR42873">
    <property type="entry name" value="RIBOSOMAL RNA LARGE SUBUNIT METHYLTRANSFERASE"/>
    <property type="match status" value="1"/>
</dbReference>
<comment type="subcellular location">
    <subcellularLocation>
        <location evidence="1">Cytoplasm</location>
    </subcellularLocation>
</comment>
<evidence type="ECO:0000256" key="5">
    <source>
        <dbReference type="ARBA" id="ARBA00022679"/>
    </source>
</evidence>
<dbReference type="EMBL" id="QRHL01000050">
    <property type="protein sequence ID" value="RHF69559.1"/>
    <property type="molecule type" value="Genomic_DNA"/>
</dbReference>
<comment type="similarity">
    <text evidence="8">Belongs to the methyltransferase superfamily. RlmI family.</text>
</comment>
<dbReference type="Proteomes" id="UP000284676">
    <property type="component" value="Unassembled WGS sequence"/>
</dbReference>
<evidence type="ECO:0000313" key="11">
    <source>
        <dbReference type="Proteomes" id="UP000284676"/>
    </source>
</evidence>
<dbReference type="Gene3D" id="3.30.750.80">
    <property type="entry name" value="RNA methyltransferase domain (HRMD) like"/>
    <property type="match status" value="1"/>
</dbReference>
<organism evidence="10 11">
    <name type="scientific">Fusobacterium mortiferum</name>
    <dbReference type="NCBI Taxonomy" id="850"/>
    <lineage>
        <taxon>Bacteria</taxon>
        <taxon>Fusobacteriati</taxon>
        <taxon>Fusobacteriota</taxon>
        <taxon>Fusobacteriia</taxon>
        <taxon>Fusobacteriales</taxon>
        <taxon>Fusobacteriaceae</taxon>
        <taxon>Fusobacterium</taxon>
    </lineage>
</organism>
<dbReference type="GO" id="GO:0032259">
    <property type="term" value="P:methylation"/>
    <property type="evidence" value="ECO:0007669"/>
    <property type="project" value="UniProtKB-KW"/>
</dbReference>
<keyword evidence="5 10" id="KW-0808">Transferase</keyword>
<dbReference type="SUPFAM" id="SSF88697">
    <property type="entry name" value="PUA domain-like"/>
    <property type="match status" value="1"/>
</dbReference>
<dbReference type="GeneID" id="62762421"/>
<evidence type="ECO:0000259" key="9">
    <source>
        <dbReference type="SMART" id="SM00359"/>
    </source>
</evidence>
<dbReference type="CDD" id="cd02440">
    <property type="entry name" value="AdoMet_MTases"/>
    <property type="match status" value="1"/>
</dbReference>
<dbReference type="Pfam" id="PF17785">
    <property type="entry name" value="PUA_3"/>
    <property type="match status" value="1"/>
</dbReference>
<dbReference type="SMART" id="SM00359">
    <property type="entry name" value="PUA"/>
    <property type="match status" value="1"/>
</dbReference>
<dbReference type="CDD" id="cd11572">
    <property type="entry name" value="RlmI_M_like"/>
    <property type="match status" value="1"/>
</dbReference>
<dbReference type="Gene3D" id="2.30.130.10">
    <property type="entry name" value="PUA domain"/>
    <property type="match status" value="1"/>
</dbReference>
<accession>A0A414PLU9</accession>
<dbReference type="GO" id="GO:0005737">
    <property type="term" value="C:cytoplasm"/>
    <property type="evidence" value="ECO:0007669"/>
    <property type="project" value="UniProtKB-SubCell"/>
</dbReference>
<evidence type="ECO:0000313" key="10">
    <source>
        <dbReference type="EMBL" id="RHF69559.1"/>
    </source>
</evidence>
<dbReference type="GO" id="GO:0008168">
    <property type="term" value="F:methyltransferase activity"/>
    <property type="evidence" value="ECO:0007669"/>
    <property type="project" value="UniProtKB-KW"/>
</dbReference>
<dbReference type="PROSITE" id="PS50890">
    <property type="entry name" value="PUA"/>
    <property type="match status" value="1"/>
</dbReference>
<evidence type="ECO:0000256" key="6">
    <source>
        <dbReference type="ARBA" id="ARBA00022691"/>
    </source>
</evidence>
<keyword evidence="2" id="KW-0963">Cytoplasm</keyword>
<reference evidence="10 11" key="1">
    <citation type="submission" date="2018-08" db="EMBL/GenBank/DDBJ databases">
        <title>A genome reference for cultivated species of the human gut microbiota.</title>
        <authorList>
            <person name="Zou Y."/>
            <person name="Xue W."/>
            <person name="Luo G."/>
        </authorList>
    </citation>
    <scope>NUCLEOTIDE SEQUENCE [LARGE SCALE GENOMIC DNA]</scope>
    <source>
        <strain evidence="10 11">AM25-1</strain>
    </source>
</reference>
<dbReference type="InterPro" id="IPR002478">
    <property type="entry name" value="PUA"/>
</dbReference>
<protein>
    <submittedName>
        <fullName evidence="10">Class I SAM-dependent rRNA methyltransferase</fullName>
    </submittedName>
</protein>
<dbReference type="GO" id="GO:0006364">
    <property type="term" value="P:rRNA processing"/>
    <property type="evidence" value="ECO:0007669"/>
    <property type="project" value="UniProtKB-KW"/>
</dbReference>
<sequence>MKKVFLKKDREKLWLSGHPWIYSGAIDKIEQNVIPGSVVEVFNYKDEFIGYGHYNKNSKITVRMLEHNKNKSIDLNWYNDKIKQSFTLRNSLNIESNAFRLIHSESDFLPGLIVDYFNEYVVIQISTLGMEKDKDLIIQALINNIPNLKGIYEKSESDGRKLEGLPEKIQVLWGEIPDTIEIFEGKANFIIDLKGQKTGFYSDQRENRILIGKLAKGKSFLDVCSYTGGFSLHAMSNGANSATLIDISEDALNVAKKNLKNYNNIEFIKGNIFNILRDLVKENRKWDIVSLDPPKLAPSKRDLDKALKAYKDIILNGIKLTNKGGLLAIYSCSGAVTSNDLRMALAYAVKDAGVKATIIHQLHQSSCHPISVSVPETEYLKGFLVRII</sequence>
<dbReference type="SUPFAM" id="SSF53335">
    <property type="entry name" value="S-adenosyl-L-methionine-dependent methyltransferases"/>
    <property type="match status" value="1"/>
</dbReference>
<evidence type="ECO:0000256" key="7">
    <source>
        <dbReference type="ARBA" id="ARBA00022884"/>
    </source>
</evidence>
<name>A0A414PLU9_FUSMR</name>
<dbReference type="GO" id="GO:0003723">
    <property type="term" value="F:RNA binding"/>
    <property type="evidence" value="ECO:0007669"/>
    <property type="project" value="UniProtKB-KW"/>
</dbReference>
<gene>
    <name evidence="10" type="ORF">DW663_12810</name>
</gene>
<comment type="caution">
    <text evidence="10">The sequence shown here is derived from an EMBL/GenBank/DDBJ whole genome shotgun (WGS) entry which is preliminary data.</text>
</comment>
<dbReference type="Gene3D" id="3.40.50.150">
    <property type="entry name" value="Vaccinia Virus protein VP39"/>
    <property type="match status" value="1"/>
</dbReference>
<proteinExistence type="inferred from homology"/>
<evidence type="ECO:0000256" key="4">
    <source>
        <dbReference type="ARBA" id="ARBA00022603"/>
    </source>
</evidence>
<dbReference type="AlphaFoldDB" id="A0A414PLU9"/>
<feature type="domain" description="PUA" evidence="9">
    <location>
        <begin position="2"/>
        <end position="87"/>
    </location>
</feature>
<dbReference type="InterPro" id="IPR041532">
    <property type="entry name" value="RlmI-like_PUA"/>
</dbReference>
<keyword evidence="3" id="KW-0698">rRNA processing</keyword>
<dbReference type="Pfam" id="PF03602">
    <property type="entry name" value="Cons_hypoth95"/>
    <property type="match status" value="1"/>
</dbReference>
<dbReference type="CDD" id="cd21153">
    <property type="entry name" value="PUA_RlmI"/>
    <property type="match status" value="1"/>
</dbReference>
<dbReference type="InterPro" id="IPR029063">
    <property type="entry name" value="SAM-dependent_MTases_sf"/>
</dbReference>
<dbReference type="RefSeq" id="WP_005886257.1">
    <property type="nucleotide sequence ID" value="NZ_CABMMQ010000009.1"/>
</dbReference>